<dbReference type="OrthoDB" id="5936019at2"/>
<dbReference type="AlphaFoldDB" id="A0A3N4PQI0"/>
<feature type="transmembrane region" description="Helical" evidence="1">
    <location>
        <begin position="168"/>
        <end position="185"/>
    </location>
</feature>
<keyword evidence="1" id="KW-0812">Transmembrane</keyword>
<organism evidence="2 3">
    <name type="scientific">Chitinophaga lutea</name>
    <dbReference type="NCBI Taxonomy" id="2488634"/>
    <lineage>
        <taxon>Bacteria</taxon>
        <taxon>Pseudomonadati</taxon>
        <taxon>Bacteroidota</taxon>
        <taxon>Chitinophagia</taxon>
        <taxon>Chitinophagales</taxon>
        <taxon>Chitinophagaceae</taxon>
        <taxon>Chitinophaga</taxon>
    </lineage>
</organism>
<feature type="transmembrane region" description="Helical" evidence="1">
    <location>
        <begin position="253"/>
        <end position="273"/>
    </location>
</feature>
<feature type="transmembrane region" description="Helical" evidence="1">
    <location>
        <begin position="191"/>
        <end position="214"/>
    </location>
</feature>
<dbReference type="RefSeq" id="WP_123847989.1">
    <property type="nucleotide sequence ID" value="NZ_RPDH01000002.1"/>
</dbReference>
<keyword evidence="3" id="KW-1185">Reference proteome</keyword>
<proteinExistence type="predicted"/>
<sequence>MKTYKLSLALQITVTVICALATAGAAYGIGEFLQRDPVSTPGILFMAAVMLACVIAMIYIFSIRLTVSEDSIHDKSLFTDRTLSFSDIKGYTTSTHRSSTTLELVPEDPSLRSISISSGLNGYHEIVAWATARYPDLDMLARKAALENPALGASREEVEARLKRAQKLCGAMTVTAVGLIIASLFDDLWEYALVLAMILPLGATVLAHFHKGFISLEMGKSIPFPSIYYAVIVCAGLLAFCALKMHIVSHAGVWTPMIVTAVAIGGLLLWGVGKTDLISVLLAISVALPYGYGTAMFANILGDQGEVEEYSVTVLDKWFVKGKSKTYYLRLDAWGPKPAGEEEMVPRRLYNAVEKGSSVQVTLHSGYLNIPWYTISELHFTPPVIK</sequence>
<protein>
    <submittedName>
        <fullName evidence="2">Uncharacterized protein</fullName>
    </submittedName>
</protein>
<reference evidence="2 3" key="1">
    <citation type="submission" date="2018-11" db="EMBL/GenBank/DDBJ databases">
        <title>Chitinophaga lutea sp.nov., isolate from arsenic contaminated soil.</title>
        <authorList>
            <person name="Zong Y."/>
        </authorList>
    </citation>
    <scope>NUCLEOTIDE SEQUENCE [LARGE SCALE GENOMIC DNA]</scope>
    <source>
        <strain evidence="2 3">ZY74</strain>
    </source>
</reference>
<feature type="transmembrane region" description="Helical" evidence="1">
    <location>
        <begin position="42"/>
        <end position="61"/>
    </location>
</feature>
<evidence type="ECO:0000256" key="1">
    <source>
        <dbReference type="SAM" id="Phobius"/>
    </source>
</evidence>
<gene>
    <name evidence="2" type="ORF">EGT74_18425</name>
</gene>
<name>A0A3N4PQI0_9BACT</name>
<keyword evidence="1" id="KW-0472">Membrane</keyword>
<accession>A0A3N4PQI0</accession>
<evidence type="ECO:0000313" key="2">
    <source>
        <dbReference type="EMBL" id="RPE08989.1"/>
    </source>
</evidence>
<evidence type="ECO:0000313" key="3">
    <source>
        <dbReference type="Proteomes" id="UP000278351"/>
    </source>
</evidence>
<dbReference type="Proteomes" id="UP000278351">
    <property type="component" value="Unassembled WGS sequence"/>
</dbReference>
<dbReference type="EMBL" id="RPDH01000002">
    <property type="protein sequence ID" value="RPE08989.1"/>
    <property type="molecule type" value="Genomic_DNA"/>
</dbReference>
<keyword evidence="1" id="KW-1133">Transmembrane helix</keyword>
<comment type="caution">
    <text evidence="2">The sequence shown here is derived from an EMBL/GenBank/DDBJ whole genome shotgun (WGS) entry which is preliminary data.</text>
</comment>
<feature type="transmembrane region" description="Helical" evidence="1">
    <location>
        <begin position="226"/>
        <end position="247"/>
    </location>
</feature>
<feature type="transmembrane region" description="Helical" evidence="1">
    <location>
        <begin position="280"/>
        <end position="301"/>
    </location>
</feature>